<protein>
    <submittedName>
        <fullName evidence="3">Tripartite tricarboxylate transporter substrate binding protein</fullName>
    </submittedName>
</protein>
<evidence type="ECO:0000313" key="3">
    <source>
        <dbReference type="EMBL" id="MDH0736993.1"/>
    </source>
</evidence>
<evidence type="ECO:0000313" key="4">
    <source>
        <dbReference type="Proteomes" id="UP001161094"/>
    </source>
</evidence>
<dbReference type="PANTHER" id="PTHR42928">
    <property type="entry name" value="TRICARBOXYLATE-BINDING PROTEIN"/>
    <property type="match status" value="1"/>
</dbReference>
<keyword evidence="2" id="KW-0732">Signal</keyword>
<proteinExistence type="inferred from homology"/>
<reference evidence="3" key="1">
    <citation type="submission" date="2022-09" db="EMBL/GenBank/DDBJ databases">
        <title>Intensive care unit water sources are persistently colonized with multi-drug resistant bacteria and are the site of extensive horizontal gene transfer of antibiotic resistance genes.</title>
        <authorList>
            <person name="Diorio-Toth L."/>
        </authorList>
    </citation>
    <scope>NUCLEOTIDE SEQUENCE</scope>
    <source>
        <strain evidence="3">GD03843</strain>
    </source>
</reference>
<dbReference type="PANTHER" id="PTHR42928:SF5">
    <property type="entry name" value="BLR1237 PROTEIN"/>
    <property type="match status" value="1"/>
</dbReference>
<dbReference type="AlphaFoldDB" id="A0AA42LP87"/>
<gene>
    <name evidence="3" type="ORF">N5D93_14355</name>
</gene>
<dbReference type="RefSeq" id="WP_279995580.1">
    <property type="nucleotide sequence ID" value="NZ_JAOCDZ010000009.1"/>
</dbReference>
<comment type="caution">
    <text evidence="3">The sequence shown here is derived from an EMBL/GenBank/DDBJ whole genome shotgun (WGS) entry which is preliminary data.</text>
</comment>
<feature type="chain" id="PRO_5041334862" evidence="2">
    <location>
        <begin position="26"/>
        <end position="324"/>
    </location>
</feature>
<dbReference type="InterPro" id="IPR005064">
    <property type="entry name" value="BUG"/>
</dbReference>
<dbReference type="InterPro" id="IPR042100">
    <property type="entry name" value="Bug_dom1"/>
</dbReference>
<name>A0AA42LP87_9BURK</name>
<dbReference type="EMBL" id="JAOCDZ010000009">
    <property type="protein sequence ID" value="MDH0736993.1"/>
    <property type="molecule type" value="Genomic_DNA"/>
</dbReference>
<accession>A0AA42LP87</accession>
<dbReference type="CDD" id="cd13578">
    <property type="entry name" value="PBP2_Bug27"/>
    <property type="match status" value="1"/>
</dbReference>
<dbReference type="SUPFAM" id="SSF53850">
    <property type="entry name" value="Periplasmic binding protein-like II"/>
    <property type="match status" value="1"/>
</dbReference>
<sequence length="324" mass="33859">MKIKALALSLGLALSTGLCLNPAQAAYPEKPIRLVVPFPAGGTVDTVARILVQGLGERLGQQVVVDYKAGAATIIGAESVAKSEPDGYTLLLGTATTFSVNPILYKKLPYNEETSFTPLGIIGSTGLVLLANEKEKASTLPQLIKNIQAAPGTYSYGSHGNGTTVHFAGEMLWSTAGVNVMHVPYKGSAPAITDLMGGQIPLSFDAIPAAASALKSGRIKAIAVTTEKRSPMMSDVPTIAESGYPGFKMDSWFAVVGPKGLPAGVQQKLEQALADTLADKTTSDKLLAAGIQPGFESSSYYAQRVKADIAKLRPIATANNIQQN</sequence>
<dbReference type="Gene3D" id="3.40.190.150">
    <property type="entry name" value="Bordetella uptake gene, domain 1"/>
    <property type="match status" value="1"/>
</dbReference>
<dbReference type="Gene3D" id="3.40.190.10">
    <property type="entry name" value="Periplasmic binding protein-like II"/>
    <property type="match status" value="1"/>
</dbReference>
<dbReference type="Proteomes" id="UP001161094">
    <property type="component" value="Unassembled WGS sequence"/>
</dbReference>
<comment type="similarity">
    <text evidence="1">Belongs to the UPF0065 (bug) family.</text>
</comment>
<dbReference type="Pfam" id="PF03401">
    <property type="entry name" value="TctC"/>
    <property type="match status" value="1"/>
</dbReference>
<dbReference type="PIRSF" id="PIRSF017082">
    <property type="entry name" value="YflP"/>
    <property type="match status" value="1"/>
</dbReference>
<organism evidence="3 4">
    <name type="scientific">Achromobacter spanius</name>
    <dbReference type="NCBI Taxonomy" id="217203"/>
    <lineage>
        <taxon>Bacteria</taxon>
        <taxon>Pseudomonadati</taxon>
        <taxon>Pseudomonadota</taxon>
        <taxon>Betaproteobacteria</taxon>
        <taxon>Burkholderiales</taxon>
        <taxon>Alcaligenaceae</taxon>
        <taxon>Achromobacter</taxon>
    </lineage>
</organism>
<feature type="signal peptide" evidence="2">
    <location>
        <begin position="1"/>
        <end position="25"/>
    </location>
</feature>
<evidence type="ECO:0000256" key="2">
    <source>
        <dbReference type="SAM" id="SignalP"/>
    </source>
</evidence>
<evidence type="ECO:0000256" key="1">
    <source>
        <dbReference type="ARBA" id="ARBA00006987"/>
    </source>
</evidence>